<dbReference type="Gene3D" id="3.20.20.70">
    <property type="entry name" value="Aldolase class I"/>
    <property type="match status" value="1"/>
</dbReference>
<feature type="binding site" evidence="14">
    <location>
        <begin position="217"/>
        <end position="218"/>
    </location>
    <ligand>
        <name>FMN</name>
        <dbReference type="ChEBI" id="CHEBI:58210"/>
    </ligand>
</feature>
<comment type="similarity">
    <text evidence="12">Belongs to the dus family.</text>
</comment>
<evidence type="ECO:0000256" key="6">
    <source>
        <dbReference type="ARBA" id="ARBA00022694"/>
    </source>
</evidence>
<dbReference type="InterPro" id="IPR024036">
    <property type="entry name" value="tRNA-dHydroUridine_Synthase_C"/>
</dbReference>
<reference evidence="16" key="1">
    <citation type="journal article" date="2020" name="mSystems">
        <title>Genome- and Community-Level Interaction Insights into Carbon Utilization and Element Cycling Functions of Hydrothermarchaeota in Hydrothermal Sediment.</title>
        <authorList>
            <person name="Zhou Z."/>
            <person name="Liu Y."/>
            <person name="Xu W."/>
            <person name="Pan J."/>
            <person name="Luo Z.H."/>
            <person name="Li M."/>
        </authorList>
    </citation>
    <scope>NUCLEOTIDE SEQUENCE [LARGE SCALE GENOMIC DNA]</scope>
    <source>
        <strain evidence="16">SpSt-464</strain>
    </source>
</reference>
<evidence type="ECO:0000256" key="2">
    <source>
        <dbReference type="ARBA" id="ARBA00002790"/>
    </source>
</evidence>
<evidence type="ECO:0000256" key="5">
    <source>
        <dbReference type="ARBA" id="ARBA00022643"/>
    </source>
</evidence>
<feature type="binding site" evidence="14">
    <location>
        <position position="134"/>
    </location>
    <ligand>
        <name>FMN</name>
        <dbReference type="ChEBI" id="CHEBI:58210"/>
    </ligand>
</feature>
<dbReference type="SUPFAM" id="SSF51395">
    <property type="entry name" value="FMN-linked oxidoreductases"/>
    <property type="match status" value="1"/>
</dbReference>
<comment type="catalytic activity">
    <reaction evidence="11">
        <text>a 5,6-dihydrouridine in tRNA + NAD(+) = a uridine in tRNA + NADH + H(+)</text>
        <dbReference type="Rhea" id="RHEA:54452"/>
        <dbReference type="Rhea" id="RHEA-COMP:13339"/>
        <dbReference type="Rhea" id="RHEA-COMP:13887"/>
        <dbReference type="ChEBI" id="CHEBI:15378"/>
        <dbReference type="ChEBI" id="CHEBI:57540"/>
        <dbReference type="ChEBI" id="CHEBI:57945"/>
        <dbReference type="ChEBI" id="CHEBI:65315"/>
        <dbReference type="ChEBI" id="CHEBI:74443"/>
    </reaction>
</comment>
<feature type="binding site" evidence="14">
    <location>
        <position position="65"/>
    </location>
    <ligand>
        <name>FMN</name>
        <dbReference type="ChEBI" id="CHEBI:58210"/>
    </ligand>
</feature>
<dbReference type="GO" id="GO:0050660">
    <property type="term" value="F:flavin adenine dinucleotide binding"/>
    <property type="evidence" value="ECO:0007669"/>
    <property type="project" value="InterPro"/>
</dbReference>
<dbReference type="EC" id="1.3.1.-" evidence="12"/>
<feature type="domain" description="DUS-like FMN-binding" evidence="15">
    <location>
        <begin position="9"/>
        <end position="306"/>
    </location>
</feature>
<dbReference type="NCBIfam" id="TIGR00737">
    <property type="entry name" value="nifR3_yhdG"/>
    <property type="match status" value="1"/>
</dbReference>
<comment type="catalytic activity">
    <reaction evidence="10">
        <text>a 5,6-dihydrouridine in tRNA + NADP(+) = a uridine in tRNA + NADPH + H(+)</text>
        <dbReference type="Rhea" id="RHEA:23624"/>
        <dbReference type="Rhea" id="RHEA-COMP:13339"/>
        <dbReference type="Rhea" id="RHEA-COMP:13887"/>
        <dbReference type="ChEBI" id="CHEBI:15378"/>
        <dbReference type="ChEBI" id="CHEBI:57783"/>
        <dbReference type="ChEBI" id="CHEBI:58349"/>
        <dbReference type="ChEBI" id="CHEBI:65315"/>
        <dbReference type="ChEBI" id="CHEBI:74443"/>
    </reaction>
</comment>
<comment type="caution">
    <text evidence="16">The sequence shown here is derived from an EMBL/GenBank/DDBJ whole genome shotgun (WGS) entry which is preliminary data.</text>
</comment>
<evidence type="ECO:0000256" key="14">
    <source>
        <dbReference type="PIRSR" id="PIRSR006621-2"/>
    </source>
</evidence>
<dbReference type="GO" id="GO:0017150">
    <property type="term" value="F:tRNA dihydrouridine synthase activity"/>
    <property type="evidence" value="ECO:0007669"/>
    <property type="project" value="InterPro"/>
</dbReference>
<evidence type="ECO:0000256" key="12">
    <source>
        <dbReference type="PIRNR" id="PIRNR006621"/>
    </source>
</evidence>
<name>A0A7C3NGH6_UNCW3</name>
<evidence type="ECO:0000256" key="10">
    <source>
        <dbReference type="ARBA" id="ARBA00048205"/>
    </source>
</evidence>
<keyword evidence="8" id="KW-0694">RNA-binding</keyword>
<dbReference type="Gene3D" id="1.10.1200.80">
    <property type="entry name" value="Putative flavin oxidoreducatase, domain 2"/>
    <property type="match status" value="1"/>
</dbReference>
<keyword evidence="9 12" id="KW-0560">Oxidoreductase</keyword>
<evidence type="ECO:0000313" key="16">
    <source>
        <dbReference type="EMBL" id="HFK23786.1"/>
    </source>
</evidence>
<dbReference type="CDD" id="cd02801">
    <property type="entry name" value="DUS_like_FMN"/>
    <property type="match status" value="1"/>
</dbReference>
<keyword evidence="3" id="KW-0820">tRNA-binding</keyword>
<keyword evidence="7" id="KW-0521">NADP</keyword>
<organism evidence="16">
    <name type="scientific">candidate division WOR-3 bacterium</name>
    <dbReference type="NCBI Taxonomy" id="2052148"/>
    <lineage>
        <taxon>Bacteria</taxon>
        <taxon>Bacteria division WOR-3</taxon>
    </lineage>
</organism>
<feature type="active site" description="Proton donor" evidence="13">
    <location>
        <position position="95"/>
    </location>
</feature>
<evidence type="ECO:0000256" key="13">
    <source>
        <dbReference type="PIRSR" id="PIRSR006621-1"/>
    </source>
</evidence>
<evidence type="ECO:0000256" key="7">
    <source>
        <dbReference type="ARBA" id="ARBA00022857"/>
    </source>
</evidence>
<evidence type="ECO:0000256" key="11">
    <source>
        <dbReference type="ARBA" id="ARBA00048802"/>
    </source>
</evidence>
<evidence type="ECO:0000259" key="15">
    <source>
        <dbReference type="Pfam" id="PF01207"/>
    </source>
</evidence>
<evidence type="ECO:0000256" key="8">
    <source>
        <dbReference type="ARBA" id="ARBA00022884"/>
    </source>
</evidence>
<gene>
    <name evidence="16" type="primary">dusB</name>
    <name evidence="16" type="ORF">ENS15_03950</name>
</gene>
<dbReference type="InterPro" id="IPR004652">
    <property type="entry name" value="DusB-like"/>
</dbReference>
<dbReference type="EMBL" id="DSTT01000005">
    <property type="protein sequence ID" value="HFK23786.1"/>
    <property type="molecule type" value="Genomic_DNA"/>
</dbReference>
<dbReference type="GO" id="GO:0000049">
    <property type="term" value="F:tRNA binding"/>
    <property type="evidence" value="ECO:0007669"/>
    <property type="project" value="UniProtKB-KW"/>
</dbReference>
<evidence type="ECO:0000256" key="9">
    <source>
        <dbReference type="ARBA" id="ARBA00023002"/>
    </source>
</evidence>
<dbReference type="PANTHER" id="PTHR45846">
    <property type="entry name" value="TRNA-DIHYDROURIDINE(47) SYNTHASE [NAD(P)(+)]-LIKE"/>
    <property type="match status" value="1"/>
</dbReference>
<comment type="cofactor">
    <cofactor evidence="1 12 14">
        <name>FMN</name>
        <dbReference type="ChEBI" id="CHEBI:58210"/>
    </cofactor>
</comment>
<keyword evidence="14" id="KW-0547">Nucleotide-binding</keyword>
<keyword evidence="5 12" id="KW-0288">FMN</keyword>
<feature type="binding site" evidence="14">
    <location>
        <position position="162"/>
    </location>
    <ligand>
        <name>FMN</name>
        <dbReference type="ChEBI" id="CHEBI:58210"/>
    </ligand>
</feature>
<dbReference type="InterPro" id="IPR013785">
    <property type="entry name" value="Aldolase_TIM"/>
</dbReference>
<dbReference type="Pfam" id="PF01207">
    <property type="entry name" value="Dus"/>
    <property type="match status" value="1"/>
</dbReference>
<protein>
    <recommendedName>
        <fullName evidence="12">tRNA-dihydrouridine synthase</fullName>
        <ecNumber evidence="12">1.3.1.-</ecNumber>
    </recommendedName>
</protein>
<sequence>MDVRGKISLAPLAGITDTYFRRVCKWFGVDFTYSELISADGLYRNSKKTFLLTNFSEEERPFGIQIFGKDPEILSNATMKLNELLPDFIDINLGCSVKKVVKQGYGSALLKDFRNLKDAIISVVSSTRLPVSCKMRLGYNVDKGVKIAQILQDCGVSFIAVHGRVATSLFSGKSDWESIKKIKENVNIPVIGNGDIKTPEEALSLWEESKVDGIMIGRASLGNPWIFKQVKDLIKNGKYEKPTLEERVNVLRQHYKLATDDGKKKENIYIMRKHFHWYLKGVKNIKMFKERINRTTDYSEIMEILDRIEKNG</sequence>
<dbReference type="AlphaFoldDB" id="A0A7C3NGH6"/>
<accession>A0A7C3NGH6</accession>
<keyword evidence="4 12" id="KW-0285">Flavoprotein</keyword>
<comment type="function">
    <text evidence="2 12">Catalyzes the synthesis of 5,6-dihydrouridine (D), a modified base found in the D-loop of most tRNAs, via the reduction of the C5-C6 double bond in target uridines.</text>
</comment>
<dbReference type="InterPro" id="IPR018517">
    <property type="entry name" value="tRNA_hU_synthase_CS"/>
</dbReference>
<dbReference type="PANTHER" id="PTHR45846:SF1">
    <property type="entry name" value="TRNA-DIHYDROURIDINE(47) SYNTHASE [NAD(P)(+)]-LIKE"/>
    <property type="match status" value="1"/>
</dbReference>
<dbReference type="PIRSF" id="PIRSF006621">
    <property type="entry name" value="Dus"/>
    <property type="match status" value="1"/>
</dbReference>
<dbReference type="InterPro" id="IPR035587">
    <property type="entry name" value="DUS-like_FMN-bd"/>
</dbReference>
<evidence type="ECO:0000256" key="1">
    <source>
        <dbReference type="ARBA" id="ARBA00001917"/>
    </source>
</evidence>
<evidence type="ECO:0000256" key="4">
    <source>
        <dbReference type="ARBA" id="ARBA00022630"/>
    </source>
</evidence>
<proteinExistence type="inferred from homology"/>
<dbReference type="PROSITE" id="PS01136">
    <property type="entry name" value="UPF0034"/>
    <property type="match status" value="1"/>
</dbReference>
<keyword evidence="6 12" id="KW-0819">tRNA processing</keyword>
<evidence type="ECO:0000256" key="3">
    <source>
        <dbReference type="ARBA" id="ARBA00022555"/>
    </source>
</evidence>
<dbReference type="InterPro" id="IPR001269">
    <property type="entry name" value="DUS_fam"/>
</dbReference>